<dbReference type="InterPro" id="IPR036291">
    <property type="entry name" value="NAD(P)-bd_dom_sf"/>
</dbReference>
<evidence type="ECO:0000256" key="2">
    <source>
        <dbReference type="ARBA" id="ARBA00023002"/>
    </source>
</evidence>
<dbReference type="Proteomes" id="UP000307378">
    <property type="component" value="Unassembled WGS sequence"/>
</dbReference>
<evidence type="ECO:0000256" key="1">
    <source>
        <dbReference type="ARBA" id="ARBA00006484"/>
    </source>
</evidence>
<proteinExistence type="inferred from homology"/>
<evidence type="ECO:0000313" key="4">
    <source>
        <dbReference type="Proteomes" id="UP000307378"/>
    </source>
</evidence>
<evidence type="ECO:0000313" key="3">
    <source>
        <dbReference type="EMBL" id="THV35479.1"/>
    </source>
</evidence>
<comment type="similarity">
    <text evidence="1">Belongs to the short-chain dehydrogenases/reductases (SDR) family.</text>
</comment>
<name>A0A4S8Q4B8_9HYPH</name>
<dbReference type="AlphaFoldDB" id="A0A4S8Q4B8"/>
<dbReference type="RefSeq" id="WP_136541240.1">
    <property type="nucleotide sequence ID" value="NZ_STGU01000006.1"/>
</dbReference>
<dbReference type="GO" id="GO:0016616">
    <property type="term" value="F:oxidoreductase activity, acting on the CH-OH group of donors, NAD or NADP as acceptor"/>
    <property type="evidence" value="ECO:0007669"/>
    <property type="project" value="TreeGrafter"/>
</dbReference>
<organism evidence="3 4">
    <name type="scientific">Rhizobium rosettiformans W3</name>
    <dbReference type="NCBI Taxonomy" id="538378"/>
    <lineage>
        <taxon>Bacteria</taxon>
        <taxon>Pseudomonadati</taxon>
        <taxon>Pseudomonadota</taxon>
        <taxon>Alphaproteobacteria</taxon>
        <taxon>Hyphomicrobiales</taxon>
        <taxon>Rhizobiaceae</taxon>
        <taxon>Rhizobium/Agrobacterium group</taxon>
        <taxon>Rhizobium</taxon>
    </lineage>
</organism>
<dbReference type="SUPFAM" id="SSF51735">
    <property type="entry name" value="NAD(P)-binding Rossmann-fold domains"/>
    <property type="match status" value="1"/>
</dbReference>
<sequence length="225" mass="23789">MKHAIVTGGAGLIGAELCTALQMADYEVASFDLKEAPAGIRSVLCDVSDEAAVASAFAELGWDSLDLLVNNSGIADPHRGPIADLSLEDWRNVTDSHLTAAFLMTRACVPLMGEGASIVNMLSTRAFMSEKNSEAYAASKGGLFGLTHALAVSLGPKIRVNGIAPGWITKDEDLRAQDHEQHLVGRVGRPSDVAKAVLYLAEAGFMTGQVLTLDGGMTRKMIYAE</sequence>
<dbReference type="PRINTS" id="PR00081">
    <property type="entry name" value="GDHRDH"/>
</dbReference>
<dbReference type="PROSITE" id="PS00061">
    <property type="entry name" value="ADH_SHORT"/>
    <property type="match status" value="1"/>
</dbReference>
<keyword evidence="2" id="KW-0560">Oxidoreductase</keyword>
<dbReference type="Pfam" id="PF13561">
    <property type="entry name" value="adh_short_C2"/>
    <property type="match status" value="1"/>
</dbReference>
<protein>
    <submittedName>
        <fullName evidence="3">SDR family oxidoreductase</fullName>
    </submittedName>
</protein>
<reference evidence="3 4" key="1">
    <citation type="submission" date="2019-04" db="EMBL/GenBank/DDBJ databases">
        <title>genome sequence of strain W3.</title>
        <authorList>
            <person name="Gao J."/>
            <person name="Sun J."/>
        </authorList>
    </citation>
    <scope>NUCLEOTIDE SEQUENCE [LARGE SCALE GENOMIC DNA]</scope>
    <source>
        <strain evidence="3 4">W3</strain>
    </source>
</reference>
<dbReference type="InterPro" id="IPR020904">
    <property type="entry name" value="Sc_DH/Rdtase_CS"/>
</dbReference>
<accession>A0A4S8Q4B8</accession>
<dbReference type="Gene3D" id="3.40.50.720">
    <property type="entry name" value="NAD(P)-binding Rossmann-like Domain"/>
    <property type="match status" value="1"/>
</dbReference>
<dbReference type="PRINTS" id="PR00080">
    <property type="entry name" value="SDRFAMILY"/>
</dbReference>
<gene>
    <name evidence="3" type="ORF">FAA86_13195</name>
</gene>
<dbReference type="PANTHER" id="PTHR42760:SF133">
    <property type="entry name" value="3-OXOACYL-[ACYL-CARRIER-PROTEIN] REDUCTASE"/>
    <property type="match status" value="1"/>
</dbReference>
<comment type="caution">
    <text evidence="3">The sequence shown here is derived from an EMBL/GenBank/DDBJ whole genome shotgun (WGS) entry which is preliminary data.</text>
</comment>
<dbReference type="PANTHER" id="PTHR42760">
    <property type="entry name" value="SHORT-CHAIN DEHYDROGENASES/REDUCTASES FAMILY MEMBER"/>
    <property type="match status" value="1"/>
</dbReference>
<dbReference type="InterPro" id="IPR002347">
    <property type="entry name" value="SDR_fam"/>
</dbReference>
<dbReference type="EMBL" id="STGU01000006">
    <property type="protein sequence ID" value="THV35479.1"/>
    <property type="molecule type" value="Genomic_DNA"/>
</dbReference>